<keyword evidence="2" id="KW-1185">Reference proteome</keyword>
<reference evidence="1 2" key="1">
    <citation type="journal article" date="2021" name="Appl. Environ. Microbiol.">
        <title>Genetic linkage and physical mapping for an oyster mushroom Pleurotus cornucopiae and QTL analysis for the trait cap color.</title>
        <authorList>
            <person name="Zhang Y."/>
            <person name="Gao W."/>
            <person name="Sonnenberg A."/>
            <person name="Chen Q."/>
            <person name="Zhang J."/>
            <person name="Huang C."/>
        </authorList>
    </citation>
    <scope>NUCLEOTIDE SEQUENCE [LARGE SCALE GENOMIC DNA]</scope>
    <source>
        <strain evidence="1">CCMSSC00406</strain>
    </source>
</reference>
<comment type="caution">
    <text evidence="1">The sequence shown here is derived from an EMBL/GenBank/DDBJ whole genome shotgun (WGS) entry which is preliminary data.</text>
</comment>
<sequence length="283" mass="32294">MRFSRNAPLLCLAVIWWRRQSAPPIPRHHPTPHTAVALHLLRGLAFAHGRHIVHTDLKADNILFTTGSTREDIDKWVTGDPPRRNPPEMSSDGIVQSAVSQPMNLPSEEEASKATYVLSNFGSAQPSNLHANRTITTPQHRAPEVLGGEWDKPADIWAFRCLVYELVTSRALFSYRPNDIYGFSETENLLYQLALKAGKSFRAAQLKTWPNAIEYFHLDNCRLRGDPRIFDYGIEYNIGRLEIMSWNDTLPISEFIWRCLRLNPDERATATDLLDDEWFAGVE</sequence>
<protein>
    <submittedName>
        <fullName evidence="1">Uncharacterized protein</fullName>
    </submittedName>
</protein>
<proteinExistence type="predicted"/>
<evidence type="ECO:0000313" key="1">
    <source>
        <dbReference type="EMBL" id="KAG9227124.1"/>
    </source>
</evidence>
<organism evidence="1 2">
    <name type="scientific">Pleurotus cornucopiae</name>
    <name type="common">Cornucopia mushroom</name>
    <dbReference type="NCBI Taxonomy" id="5321"/>
    <lineage>
        <taxon>Eukaryota</taxon>
        <taxon>Fungi</taxon>
        <taxon>Dikarya</taxon>
        <taxon>Basidiomycota</taxon>
        <taxon>Agaricomycotina</taxon>
        <taxon>Agaricomycetes</taxon>
        <taxon>Agaricomycetidae</taxon>
        <taxon>Agaricales</taxon>
        <taxon>Pleurotineae</taxon>
        <taxon>Pleurotaceae</taxon>
        <taxon>Pleurotus</taxon>
    </lineage>
</organism>
<evidence type="ECO:0000313" key="2">
    <source>
        <dbReference type="Proteomes" id="UP000824881"/>
    </source>
</evidence>
<dbReference type="Proteomes" id="UP000824881">
    <property type="component" value="Unassembled WGS sequence"/>
</dbReference>
<gene>
    <name evidence="1" type="ORF">CCMSSC00406_0010228</name>
</gene>
<accession>A0ACB7JBE9</accession>
<dbReference type="EMBL" id="WQMT02000001">
    <property type="protein sequence ID" value="KAG9227124.1"/>
    <property type="molecule type" value="Genomic_DNA"/>
</dbReference>
<name>A0ACB7JBE9_PLECO</name>